<feature type="transmembrane region" description="Helical" evidence="1">
    <location>
        <begin position="199"/>
        <end position="218"/>
    </location>
</feature>
<keyword evidence="1" id="KW-0812">Transmembrane</keyword>
<proteinExistence type="predicted"/>
<gene>
    <name evidence="3" type="ORF">OHA22_16375</name>
</gene>
<feature type="domain" description="DUF4328" evidence="2">
    <location>
        <begin position="73"/>
        <end position="222"/>
    </location>
</feature>
<dbReference type="AlphaFoldDB" id="A0AAU1ZXY8"/>
<accession>A0AAU1ZXY8</accession>
<evidence type="ECO:0000313" key="3">
    <source>
        <dbReference type="EMBL" id="WTT16994.1"/>
    </source>
</evidence>
<evidence type="ECO:0000259" key="2">
    <source>
        <dbReference type="Pfam" id="PF14219"/>
    </source>
</evidence>
<keyword evidence="1" id="KW-0472">Membrane</keyword>
<protein>
    <submittedName>
        <fullName evidence="3">DUF4328 domain-containing protein</fullName>
    </submittedName>
</protein>
<dbReference type="Pfam" id="PF14219">
    <property type="entry name" value="DUF4328"/>
    <property type="match status" value="1"/>
</dbReference>
<feature type="transmembrane region" description="Helical" evidence="1">
    <location>
        <begin position="160"/>
        <end position="179"/>
    </location>
</feature>
<keyword evidence="1" id="KW-1133">Transmembrane helix</keyword>
<sequence>MSSNHSQFAAPTGPVFQPHGPAWLRSPVGLGKAVAVLLGVVIAVDLFAVYADLTMYDVMGSLANDGDEAFLRDADHADSLYAAAGYLQSASLVATTVVYLIWFLRVRVNAEVFNPFGHSKKRAWAGWGWFVPIVNLWFPRRIMLDIWDVSSRAGTRAPQGLVNTWWTLWILALLTNRAGYTAYRNADTAAEIQDAVGQVLLSDVADIAAAVLAILVVLRLTRMQHEKASLGPAPVSA</sequence>
<dbReference type="InterPro" id="IPR025565">
    <property type="entry name" value="DUF4328"/>
</dbReference>
<feature type="transmembrane region" description="Helical" evidence="1">
    <location>
        <begin position="33"/>
        <end position="51"/>
    </location>
</feature>
<reference evidence="3" key="1">
    <citation type="submission" date="2022-10" db="EMBL/GenBank/DDBJ databases">
        <title>The complete genomes of actinobacterial strains from the NBC collection.</title>
        <authorList>
            <person name="Joergensen T.S."/>
            <person name="Alvarez Arevalo M."/>
            <person name="Sterndorff E.B."/>
            <person name="Faurdal D."/>
            <person name="Vuksanovic O."/>
            <person name="Mourched A.-S."/>
            <person name="Charusanti P."/>
            <person name="Shaw S."/>
            <person name="Blin K."/>
            <person name="Weber T."/>
        </authorList>
    </citation>
    <scope>NUCLEOTIDE SEQUENCE</scope>
    <source>
        <strain evidence="3">NBC_00093</strain>
    </source>
</reference>
<organism evidence="3">
    <name type="scientific">Streptomyces sp. NBC_00093</name>
    <dbReference type="NCBI Taxonomy" id="2975649"/>
    <lineage>
        <taxon>Bacteria</taxon>
        <taxon>Bacillati</taxon>
        <taxon>Actinomycetota</taxon>
        <taxon>Actinomycetes</taxon>
        <taxon>Kitasatosporales</taxon>
        <taxon>Streptomycetaceae</taxon>
        <taxon>Streptomyces</taxon>
    </lineage>
</organism>
<name>A0AAU1ZXY8_9ACTN</name>
<dbReference type="EMBL" id="CP108222">
    <property type="protein sequence ID" value="WTT16994.1"/>
    <property type="molecule type" value="Genomic_DNA"/>
</dbReference>
<feature type="transmembrane region" description="Helical" evidence="1">
    <location>
        <begin position="80"/>
        <end position="102"/>
    </location>
</feature>
<evidence type="ECO:0000256" key="1">
    <source>
        <dbReference type="SAM" id="Phobius"/>
    </source>
</evidence>